<keyword evidence="3" id="KW-1185">Reference proteome</keyword>
<evidence type="ECO:0000313" key="3">
    <source>
        <dbReference type="Proteomes" id="UP000546162"/>
    </source>
</evidence>
<dbReference type="RefSeq" id="WP_185040681.1">
    <property type="nucleotide sequence ID" value="NZ_BAABFG010000005.1"/>
</dbReference>
<proteinExistence type="predicted"/>
<reference evidence="2 3" key="1">
    <citation type="submission" date="2020-08" db="EMBL/GenBank/DDBJ databases">
        <title>Sequencing the genomes of 1000 actinobacteria strains.</title>
        <authorList>
            <person name="Klenk H.-P."/>
        </authorList>
    </citation>
    <scope>NUCLEOTIDE SEQUENCE [LARGE SCALE GENOMIC DNA]</scope>
    <source>
        <strain evidence="2 3">DSM 45809</strain>
    </source>
</reference>
<name>A0A7W7GXT6_9ACTN</name>
<evidence type="ECO:0000313" key="2">
    <source>
        <dbReference type="EMBL" id="MBB4740256.1"/>
    </source>
</evidence>
<feature type="region of interest" description="Disordered" evidence="1">
    <location>
        <begin position="59"/>
        <end position="105"/>
    </location>
</feature>
<accession>A0A7W7GXT6</accession>
<comment type="caution">
    <text evidence="2">The sequence shown here is derived from an EMBL/GenBank/DDBJ whole genome shotgun (WGS) entry which is preliminary data.</text>
</comment>
<organism evidence="2 3">
    <name type="scientific">Actinoplanes octamycinicus</name>
    <dbReference type="NCBI Taxonomy" id="135948"/>
    <lineage>
        <taxon>Bacteria</taxon>
        <taxon>Bacillati</taxon>
        <taxon>Actinomycetota</taxon>
        <taxon>Actinomycetes</taxon>
        <taxon>Micromonosporales</taxon>
        <taxon>Micromonosporaceae</taxon>
        <taxon>Actinoplanes</taxon>
    </lineage>
</organism>
<protein>
    <submittedName>
        <fullName evidence="2">Uncharacterized protein</fullName>
    </submittedName>
</protein>
<sequence length="105" mass="11249">MGSRERQRTAETMRATAAELEETEACLHHRAESIPDRTARARLHDVATQVTETATDIARRAGRLTPAGETDRTAAGETDRTAAGETDLATAGQTGRADQLPPGHE</sequence>
<dbReference type="AlphaFoldDB" id="A0A7W7GXT6"/>
<dbReference type="EMBL" id="JACHNB010000001">
    <property type="protein sequence ID" value="MBB4740256.1"/>
    <property type="molecule type" value="Genomic_DNA"/>
</dbReference>
<dbReference type="Proteomes" id="UP000546162">
    <property type="component" value="Unassembled WGS sequence"/>
</dbReference>
<gene>
    <name evidence="2" type="ORF">BJY16_003715</name>
</gene>
<evidence type="ECO:0000256" key="1">
    <source>
        <dbReference type="SAM" id="MobiDB-lite"/>
    </source>
</evidence>
<feature type="compositionally biased region" description="Basic and acidic residues" evidence="1">
    <location>
        <begin position="69"/>
        <end position="82"/>
    </location>
</feature>